<dbReference type="CDD" id="cd22947">
    <property type="entry name" value="Coatomer_WDAD_beta-like"/>
    <property type="match status" value="1"/>
</dbReference>
<keyword evidence="6" id="KW-0677">Repeat</keyword>
<accession>A0A6A7G7K8</accession>
<dbReference type="GO" id="GO:0006886">
    <property type="term" value="P:intracellular protein transport"/>
    <property type="evidence" value="ECO:0007669"/>
    <property type="project" value="UniProtKB-UniRule"/>
</dbReference>
<dbReference type="Pfam" id="PF23953">
    <property type="entry name" value="TPR_COPA_B"/>
    <property type="match status" value="1"/>
</dbReference>
<sequence>MPLRLDVKRQMQARSERVKCVDVHPKEPWILTALYSGHVCLWNFESETLEKTFEVADPPGTPVRCAKFISRKQWFVTGSDDMMIRVFNYNTMEKVKTWDGHGDYIRSLAVHPTSPYIFSASDDMSIKLWDWEKDFSNTMVFEGHTHYVMQIEINPKDPNTFATASLDRTVRVWGVTANLAHFTLEGHERGVNCVSYFGGGDRPFLISGGDDSLVKIWDYQAKACIATLEGHTSNVSAVLFHPRLPIILSGSEDGTIRIWHSTTFRLENTFNYGMERCWALGVHHESNKVAIGYDEGSIMLQLGQEEPVMSMDGSGNVVWVDNHEIIFSNVRSMGSSIDLQDGEALSLQHKGLGNCEIYPQTLKHSPNGRILCICGDGEYTIYMARKLRNVTFGNAIEFVWSQDSKIFATRESNSVVKIFQGNKEIKSFRPSFPMEGIFGGALLGIRSTTFIDFYDWQTCKIVRRILVCPRSIYWSENGAKVVIACEESFFILQYDPDIVQKFFDDDIETDEQGIDKAFERHQEFFEKVTTGQFAGDYCFIYTNAAGRLKYYVGDQPNQGEVVTMAHLDRPLFLLGYLMKENRVYLMDKYYSIVSYSLLVDMLAFQIDIVSGQPEKAREKLKKIPVEHHNKLARFLESQDLKEMALSVTTDPEHQFELAWQLGNLKYAREILTENDSEEKWKQLSDKALEKSDLELAEECAIRSKDVGLLLLLYTSKGDRQGLSKLVDLSREKGMYNIAFVSLFLLNRVKDCIDLLVETGRIPEAAFMARTYAPSETGRIVDLWRKDLLKVSPIIARSIASPTDPNQIGMFPDFALALQIEKSLKENFSSLISRPASSYLQHKDENQRDLIQDARNGIFPSIVVDPIPENASSPTSAQQSVESELPKSLKVYEEKELATPTADDDEKPAEVQSSVASQVVAPTTTTTKTVSEPNLSPTNSFGSNNDFDGDNDFDLDDDNVEPPTIDDLNKSLDDLESFEDELSKELDV</sequence>
<keyword evidence="9 13" id="KW-0333">Golgi apparatus</keyword>
<evidence type="ECO:0000313" key="18">
    <source>
        <dbReference type="EMBL" id="LAC26850.1"/>
    </source>
</evidence>
<dbReference type="PRINTS" id="PR00320">
    <property type="entry name" value="GPROTEINBRPT"/>
</dbReference>
<evidence type="ECO:0000256" key="14">
    <source>
        <dbReference type="PROSITE-ProRule" id="PRU00221"/>
    </source>
</evidence>
<evidence type="ECO:0000259" key="16">
    <source>
        <dbReference type="Pfam" id="PF04053"/>
    </source>
</evidence>
<comment type="subcellular location">
    <subcellularLocation>
        <location evidence="1 13">Cytoplasmic vesicle</location>
        <location evidence="1 13">COPI-coated vesicle membrane</location>
        <topology evidence="1 13">Peripheral membrane protein</topology>
        <orientation evidence="1 13">Cytoplasmic side</orientation>
    </subcellularLocation>
    <subcellularLocation>
        <location evidence="13">Golgi apparatus membrane</location>
        <topology evidence="13">Peripheral membrane protein</topology>
        <orientation evidence="13">Cytoplasmic side</orientation>
    </subcellularLocation>
    <text evidence="13">The coatomer is cytoplasmic or polymerized on the cytoplasmic side of the Golgi, as well as on the vesicles/buds originating from it.</text>
</comment>
<dbReference type="InterPro" id="IPR016453">
    <property type="entry name" value="COPB2"/>
</dbReference>
<evidence type="ECO:0000256" key="1">
    <source>
        <dbReference type="ARBA" id="ARBA00004347"/>
    </source>
</evidence>
<dbReference type="FunFam" id="2.130.10.10:FF:000016">
    <property type="entry name" value="Coatomer alpha subunit, putative"/>
    <property type="match status" value="1"/>
</dbReference>
<dbReference type="CDD" id="cd00200">
    <property type="entry name" value="WD40"/>
    <property type="match status" value="1"/>
</dbReference>
<keyword evidence="8 13" id="KW-0653">Protein transport</keyword>
<dbReference type="GO" id="GO:0006891">
    <property type="term" value="P:intra-Golgi vesicle-mediated transport"/>
    <property type="evidence" value="ECO:0007669"/>
    <property type="project" value="TreeGrafter"/>
</dbReference>
<dbReference type="InterPro" id="IPR006692">
    <property type="entry name" value="Beta-prop_COPA/B_2nd"/>
</dbReference>
<feature type="compositionally biased region" description="Polar residues" evidence="15">
    <location>
        <begin position="869"/>
        <end position="881"/>
    </location>
</feature>
<keyword evidence="10 13" id="KW-0472">Membrane</keyword>
<dbReference type="SMART" id="SM00320">
    <property type="entry name" value="WD40"/>
    <property type="match status" value="6"/>
</dbReference>
<dbReference type="Gene3D" id="1.25.40.470">
    <property type="match status" value="1"/>
</dbReference>
<organism evidence="18">
    <name type="scientific">Hirondellea gigas</name>
    <dbReference type="NCBI Taxonomy" id="1518452"/>
    <lineage>
        <taxon>Eukaryota</taxon>
        <taxon>Metazoa</taxon>
        <taxon>Ecdysozoa</taxon>
        <taxon>Arthropoda</taxon>
        <taxon>Crustacea</taxon>
        <taxon>Multicrustacea</taxon>
        <taxon>Malacostraca</taxon>
        <taxon>Eumalacostraca</taxon>
        <taxon>Peracarida</taxon>
        <taxon>Amphipoda</taxon>
        <taxon>Amphilochidea</taxon>
        <taxon>Lysianassida</taxon>
        <taxon>Lysianassidira</taxon>
        <taxon>Lysianassoidea</taxon>
        <taxon>Lysianassidae</taxon>
        <taxon>Hirondellea</taxon>
    </lineage>
</organism>
<reference evidence="18" key="1">
    <citation type="submission" date="2017-11" db="EMBL/GenBank/DDBJ databases">
        <title>The sensing device of the deep-sea amphipod.</title>
        <authorList>
            <person name="Kobayashi H."/>
            <person name="Nagahama T."/>
            <person name="Arai W."/>
            <person name="Sasagawa Y."/>
            <person name="Umeda M."/>
            <person name="Hayashi T."/>
            <person name="Nikaido I."/>
            <person name="Watanabe H."/>
            <person name="Oguri K."/>
            <person name="Kitazato H."/>
            <person name="Fujioka K."/>
            <person name="Kido Y."/>
            <person name="Takami H."/>
        </authorList>
    </citation>
    <scope>NUCLEOTIDE SEQUENCE</scope>
    <source>
        <tissue evidence="18">Whole body</tissue>
    </source>
</reference>
<proteinExistence type="evidence at transcript level"/>
<feature type="repeat" description="WD" evidence="14">
    <location>
        <begin position="228"/>
        <end position="269"/>
    </location>
</feature>
<comment type="similarity">
    <text evidence="2 13">Belongs to the WD repeat COPB2 family.</text>
</comment>
<feature type="repeat" description="WD" evidence="14">
    <location>
        <begin position="141"/>
        <end position="173"/>
    </location>
</feature>
<evidence type="ECO:0000256" key="13">
    <source>
        <dbReference type="PIRNR" id="PIRNR005567"/>
    </source>
</evidence>
<dbReference type="GO" id="GO:0006888">
    <property type="term" value="P:endoplasmic reticulum to Golgi vesicle-mediated transport"/>
    <property type="evidence" value="ECO:0007669"/>
    <property type="project" value="TreeGrafter"/>
</dbReference>
<dbReference type="PANTHER" id="PTHR19876">
    <property type="entry name" value="COATOMER"/>
    <property type="match status" value="1"/>
</dbReference>
<comment type="function">
    <text evidence="12 13">The coatomer is a cytosolic protein complex that binds to dilysine motifs and reversibly associates with Golgi non-clathrin-coated vesicles, which further mediate biosynthetic protein transport from the ER, via the Golgi up to the trans Golgi network. Coatomer complex is required for budding from Golgi membranes, and is essential for the retrograde Golgi-to-ER transport of dilysine-tagged proteins.</text>
</comment>
<feature type="compositionally biased region" description="Basic and acidic residues" evidence="15">
    <location>
        <begin position="883"/>
        <end position="896"/>
    </location>
</feature>
<evidence type="ECO:0000256" key="11">
    <source>
        <dbReference type="ARBA" id="ARBA00023329"/>
    </source>
</evidence>
<dbReference type="GO" id="GO:0005198">
    <property type="term" value="F:structural molecule activity"/>
    <property type="evidence" value="ECO:0007669"/>
    <property type="project" value="UniProtKB-UniRule"/>
</dbReference>
<dbReference type="SUPFAM" id="SSF50978">
    <property type="entry name" value="WD40 repeat-like"/>
    <property type="match status" value="2"/>
</dbReference>
<evidence type="ECO:0000256" key="3">
    <source>
        <dbReference type="ARBA" id="ARBA00022448"/>
    </source>
</evidence>
<dbReference type="PROSITE" id="PS50082">
    <property type="entry name" value="WD_REPEATS_2"/>
    <property type="match status" value="4"/>
</dbReference>
<feature type="repeat" description="WD" evidence="14">
    <location>
        <begin position="184"/>
        <end position="227"/>
    </location>
</feature>
<feature type="region of interest" description="Disordered" evidence="15">
    <location>
        <begin position="864"/>
        <end position="987"/>
    </location>
</feature>
<dbReference type="InterPro" id="IPR056176">
    <property type="entry name" value="TPR_COPA_B"/>
</dbReference>
<feature type="compositionally biased region" description="Low complexity" evidence="15">
    <location>
        <begin position="909"/>
        <end position="945"/>
    </location>
</feature>
<keyword evidence="7 13" id="KW-0931">ER-Golgi transport</keyword>
<keyword evidence="4 13" id="KW-0963">Cytoplasm</keyword>
<evidence type="ECO:0000256" key="12">
    <source>
        <dbReference type="ARBA" id="ARBA00025536"/>
    </source>
</evidence>
<dbReference type="PROSITE" id="PS50294">
    <property type="entry name" value="WD_REPEATS_REGION"/>
    <property type="match status" value="4"/>
</dbReference>
<dbReference type="GO" id="GO:0006890">
    <property type="term" value="P:retrograde vesicle-mediated transport, Golgi to endoplasmic reticulum"/>
    <property type="evidence" value="ECO:0007669"/>
    <property type="project" value="TreeGrafter"/>
</dbReference>
<protein>
    <recommendedName>
        <fullName evidence="13">Coatomer subunit beta'</fullName>
    </recommendedName>
</protein>
<dbReference type="AlphaFoldDB" id="A0A6A7G7K8"/>
<dbReference type="Pfam" id="PF04053">
    <property type="entry name" value="B-prop_COPA_B_2nd"/>
    <property type="match status" value="1"/>
</dbReference>
<feature type="domain" description="COPA/B second beta-propeller" evidence="16">
    <location>
        <begin position="328"/>
        <end position="587"/>
    </location>
</feature>
<keyword evidence="5 14" id="KW-0853">WD repeat</keyword>
<keyword evidence="3 13" id="KW-0813">Transport</keyword>
<dbReference type="InterPro" id="IPR020472">
    <property type="entry name" value="WD40_PAC1"/>
</dbReference>
<dbReference type="InterPro" id="IPR001680">
    <property type="entry name" value="WD40_rpt"/>
</dbReference>
<dbReference type="GO" id="GO:0000139">
    <property type="term" value="C:Golgi membrane"/>
    <property type="evidence" value="ECO:0007669"/>
    <property type="project" value="UniProtKB-SubCell"/>
</dbReference>
<dbReference type="FunFam" id="1.25.40.470:FF:000001">
    <property type="entry name" value="Coatomer subunit beta"/>
    <property type="match status" value="1"/>
</dbReference>
<dbReference type="InterPro" id="IPR036322">
    <property type="entry name" value="WD40_repeat_dom_sf"/>
</dbReference>
<dbReference type="InterPro" id="IPR050844">
    <property type="entry name" value="Coatomer_complex_subunit"/>
</dbReference>
<evidence type="ECO:0000256" key="15">
    <source>
        <dbReference type="SAM" id="MobiDB-lite"/>
    </source>
</evidence>
<evidence type="ECO:0000256" key="8">
    <source>
        <dbReference type="ARBA" id="ARBA00022927"/>
    </source>
</evidence>
<evidence type="ECO:0000256" key="5">
    <source>
        <dbReference type="ARBA" id="ARBA00022574"/>
    </source>
</evidence>
<evidence type="ECO:0000256" key="7">
    <source>
        <dbReference type="ARBA" id="ARBA00022892"/>
    </source>
</evidence>
<evidence type="ECO:0000259" key="17">
    <source>
        <dbReference type="Pfam" id="PF23953"/>
    </source>
</evidence>
<name>A0A6A7G7K8_9CRUS</name>
<evidence type="ECO:0000256" key="2">
    <source>
        <dbReference type="ARBA" id="ARBA00010844"/>
    </source>
</evidence>
<feature type="compositionally biased region" description="Acidic residues" evidence="15">
    <location>
        <begin position="946"/>
        <end position="959"/>
    </location>
</feature>
<dbReference type="Pfam" id="PF00400">
    <property type="entry name" value="WD40"/>
    <property type="match status" value="6"/>
</dbReference>
<feature type="domain" description="COPA/B TPR" evidence="17">
    <location>
        <begin position="604"/>
        <end position="784"/>
    </location>
</feature>
<evidence type="ECO:0000256" key="9">
    <source>
        <dbReference type="ARBA" id="ARBA00023034"/>
    </source>
</evidence>
<evidence type="ECO:0000256" key="6">
    <source>
        <dbReference type="ARBA" id="ARBA00022737"/>
    </source>
</evidence>
<dbReference type="PANTHER" id="PTHR19876:SF2">
    <property type="entry name" value="COATOMER SUBUNIT BETA"/>
    <property type="match status" value="1"/>
</dbReference>
<dbReference type="Gene3D" id="2.130.10.10">
    <property type="entry name" value="YVTN repeat-like/Quinoprotein amine dehydrogenase"/>
    <property type="match status" value="1"/>
</dbReference>
<comment type="subunit">
    <text evidence="13">Oligomeric complex that consists of at least the alpha, beta, beta', gamma, delta, epsilon and zeta subunits.</text>
</comment>
<dbReference type="EMBL" id="IACT01007737">
    <property type="protein sequence ID" value="LAC26850.1"/>
    <property type="molecule type" value="mRNA"/>
</dbReference>
<feature type="repeat" description="WD" evidence="14">
    <location>
        <begin position="98"/>
        <end position="130"/>
    </location>
</feature>
<dbReference type="PIRSF" id="PIRSF005567">
    <property type="entry name" value="Coatomer_beta'_subunit"/>
    <property type="match status" value="1"/>
</dbReference>
<dbReference type="GO" id="GO:0030126">
    <property type="term" value="C:COPI vesicle coat"/>
    <property type="evidence" value="ECO:0007669"/>
    <property type="project" value="TreeGrafter"/>
</dbReference>
<evidence type="ECO:0000256" key="10">
    <source>
        <dbReference type="ARBA" id="ARBA00023136"/>
    </source>
</evidence>
<dbReference type="InterPro" id="IPR015943">
    <property type="entry name" value="WD40/YVTN_repeat-like_dom_sf"/>
</dbReference>
<keyword evidence="11 13" id="KW-0968">Cytoplasmic vesicle</keyword>
<evidence type="ECO:0000256" key="4">
    <source>
        <dbReference type="ARBA" id="ARBA00022490"/>
    </source>
</evidence>